<feature type="region of interest" description="Disordered" evidence="2">
    <location>
        <begin position="521"/>
        <end position="571"/>
    </location>
</feature>
<name>A0A9K3I938_HELAN</name>
<dbReference type="EMBL" id="MNCJ02000324">
    <property type="protein sequence ID" value="KAF5792744.1"/>
    <property type="molecule type" value="Genomic_DNA"/>
</dbReference>
<dbReference type="PANTHER" id="PTHR43941:SF4">
    <property type="entry name" value="AH_BAR DOMAIN SUPERFAMILY PROTEIN"/>
    <property type="match status" value="1"/>
</dbReference>
<evidence type="ECO:0000313" key="5">
    <source>
        <dbReference type="Proteomes" id="UP000215914"/>
    </source>
</evidence>
<dbReference type="Gramene" id="mRNA:HanXRQr2_Chr09g0409421">
    <property type="protein sequence ID" value="mRNA:HanXRQr2_Chr09g0409421"/>
    <property type="gene ID" value="HanXRQr2_Chr09g0409421"/>
</dbReference>
<reference evidence="4" key="1">
    <citation type="journal article" date="2017" name="Nature">
        <title>The sunflower genome provides insights into oil metabolism, flowering and Asterid evolution.</title>
        <authorList>
            <person name="Badouin H."/>
            <person name="Gouzy J."/>
            <person name="Grassa C.J."/>
            <person name="Murat F."/>
            <person name="Staton S.E."/>
            <person name="Cottret L."/>
            <person name="Lelandais-Briere C."/>
            <person name="Owens G.L."/>
            <person name="Carrere S."/>
            <person name="Mayjonade B."/>
            <person name="Legrand L."/>
            <person name="Gill N."/>
            <person name="Kane N.C."/>
            <person name="Bowers J.E."/>
            <person name="Hubner S."/>
            <person name="Bellec A."/>
            <person name="Berard A."/>
            <person name="Berges H."/>
            <person name="Blanchet N."/>
            <person name="Boniface M.C."/>
            <person name="Brunel D."/>
            <person name="Catrice O."/>
            <person name="Chaidir N."/>
            <person name="Claudel C."/>
            <person name="Donnadieu C."/>
            <person name="Faraut T."/>
            <person name="Fievet G."/>
            <person name="Helmstetter N."/>
            <person name="King M."/>
            <person name="Knapp S.J."/>
            <person name="Lai Z."/>
            <person name="Le Paslier M.C."/>
            <person name="Lippi Y."/>
            <person name="Lorenzon L."/>
            <person name="Mandel J.R."/>
            <person name="Marage G."/>
            <person name="Marchand G."/>
            <person name="Marquand E."/>
            <person name="Bret-Mestries E."/>
            <person name="Morien E."/>
            <person name="Nambeesan S."/>
            <person name="Nguyen T."/>
            <person name="Pegot-Espagnet P."/>
            <person name="Pouilly N."/>
            <person name="Raftis F."/>
            <person name="Sallet E."/>
            <person name="Schiex T."/>
            <person name="Thomas J."/>
            <person name="Vandecasteele C."/>
            <person name="Vares D."/>
            <person name="Vear F."/>
            <person name="Vautrin S."/>
            <person name="Crespi M."/>
            <person name="Mangin B."/>
            <person name="Burke J.M."/>
            <person name="Salse J."/>
            <person name="Munos S."/>
            <person name="Vincourt P."/>
            <person name="Rieseberg L.H."/>
            <person name="Langlade N.B."/>
        </authorList>
    </citation>
    <scope>NUCLEOTIDE SEQUENCE</scope>
    <source>
        <tissue evidence="4">Leaves</tissue>
    </source>
</reference>
<dbReference type="PANTHER" id="PTHR43941">
    <property type="entry name" value="STRUCTURAL MAINTENANCE OF CHROMOSOMES PROTEIN 2"/>
    <property type="match status" value="1"/>
</dbReference>
<evidence type="ECO:0000313" key="4">
    <source>
        <dbReference type="EMBL" id="KAF5792744.1"/>
    </source>
</evidence>
<feature type="region of interest" description="Disordered" evidence="2">
    <location>
        <begin position="377"/>
        <end position="482"/>
    </location>
</feature>
<gene>
    <name evidence="4" type="ORF">HanXRQr2_Chr09g0409421</name>
</gene>
<organism evidence="4 5">
    <name type="scientific">Helianthus annuus</name>
    <name type="common">Common sunflower</name>
    <dbReference type="NCBI Taxonomy" id="4232"/>
    <lineage>
        <taxon>Eukaryota</taxon>
        <taxon>Viridiplantae</taxon>
        <taxon>Streptophyta</taxon>
        <taxon>Embryophyta</taxon>
        <taxon>Tracheophyta</taxon>
        <taxon>Spermatophyta</taxon>
        <taxon>Magnoliopsida</taxon>
        <taxon>eudicotyledons</taxon>
        <taxon>Gunneridae</taxon>
        <taxon>Pentapetalae</taxon>
        <taxon>asterids</taxon>
        <taxon>campanulids</taxon>
        <taxon>Asterales</taxon>
        <taxon>Asteraceae</taxon>
        <taxon>Asteroideae</taxon>
        <taxon>Heliantheae alliance</taxon>
        <taxon>Heliantheae</taxon>
        <taxon>Helianthus</taxon>
    </lineage>
</organism>
<feature type="compositionally biased region" description="Acidic residues" evidence="2">
    <location>
        <begin position="22"/>
        <end position="31"/>
    </location>
</feature>
<dbReference type="InterPro" id="IPR007321">
    <property type="entry name" value="Transposase_28"/>
</dbReference>
<accession>A0A9K3I938</accession>
<evidence type="ECO:0000256" key="2">
    <source>
        <dbReference type="SAM" id="MobiDB-lite"/>
    </source>
</evidence>
<proteinExistence type="predicted"/>
<dbReference type="AlphaFoldDB" id="A0A9K3I938"/>
<sequence length="1009" mass="109868">MAEPSSPHNVEGENPEQPVVSADEDEDDDVDVPGGGLPVLKWSKGGFKTLMATVQMAKDWNATYPQVGDTGADAPAGYITLWADFFGDCNLRLPLTVFVVDVLEWYKVHISQMSPFGMIRIRNFEFTFRALGIEPTVGDFRRFYQMTVSLGFFSFRQRDGSPKLMTPPKGMTMWKKKFFYVKAAAIVADMTFRNVTETIIGETIAMPSLKSVQWFPQFQTIESVKLTNTQLWLLRMMLTRRNKNSRPVVREKSGEDAPAWRMFAPDFLGTVETVVCADGEEDHNAIIRSNFRVPTEAALAVELPPGKGDLGALGDPDAKGVPKRQTVKGVRFRQKKIKEVTTVPHLVPQVAGISHSSFRRHKDYVIVSDTLEGLGTAAGSRSGAAKKQAEETAAGGTAAGPPVIGEKRKPEPKAAGGVETKRRRLVTKRSAPTQKKPAVVIEPQDEDFSIFDAPESPPRATDAGATEVPSTPPAKVVSESTVRTEGIAENDATQIFDTVDSSNNLISPNEGDNVSVRFADTGKQRSDAEPEKTGAETRQHDAEPQKSPVDKGTSSSAGGAGYDGPPIQPGESELEYYYRTYTQGRSTVYHRPPWTVMQGDDISNDPSACKEILGGLGTPFEVERARAAPRELRINQLSTMLVGSSIVANAILEDYKVLGRREEEAARMRAEAEKLVEAARVGAEQLEKDKAAFEKQKQTSEWAAAAQLKQVRTLAKLLADERKSWNEKMSNERKKWNASWAKQNDILFHARQELTNAKAANATLSQEKAAAEAISVKALQAKADALKALGEAKEAGARASQALEEAAEKESRSSKALDEANAERIRLGKVVDSLQAEVQAREVAVADLTDRVSVAEKRADAAAEAKDALVSSFNQLEADREWLRTHGIARIVEAIMNAPETASGLDLVKERARDAGFKAGYNRCIGHINVLSAGGYTDQASGFRDVDTEGRLKAAVASFYDTPLACVGELDDCLEVADYVDRLRMLYPDVEEEEPAGGAGGDAGTSGTK</sequence>
<keyword evidence="1" id="KW-0175">Coiled coil</keyword>
<feature type="coiled-coil region" evidence="1">
    <location>
        <begin position="658"/>
        <end position="703"/>
    </location>
</feature>
<keyword evidence="5" id="KW-1185">Reference proteome</keyword>
<feature type="domain" description="Transposase (putative) gypsy type" evidence="3">
    <location>
        <begin position="88"/>
        <end position="146"/>
    </location>
</feature>
<feature type="region of interest" description="Disordered" evidence="2">
    <location>
        <begin position="1"/>
        <end position="35"/>
    </location>
</feature>
<dbReference type="Pfam" id="PF04195">
    <property type="entry name" value="Transposase_28"/>
    <property type="match status" value="1"/>
</dbReference>
<protein>
    <recommendedName>
        <fullName evidence="3">Transposase (putative) gypsy type domain-containing protein</fullName>
    </recommendedName>
</protein>
<feature type="coiled-coil region" evidence="1">
    <location>
        <begin position="754"/>
        <end position="865"/>
    </location>
</feature>
<comment type="caution">
    <text evidence="4">The sequence shown here is derived from an EMBL/GenBank/DDBJ whole genome shotgun (WGS) entry which is preliminary data.</text>
</comment>
<reference evidence="4" key="2">
    <citation type="submission" date="2020-06" db="EMBL/GenBank/DDBJ databases">
        <title>Helianthus annuus Genome sequencing and assembly Release 2.</title>
        <authorList>
            <person name="Gouzy J."/>
            <person name="Langlade N."/>
            <person name="Munos S."/>
        </authorList>
    </citation>
    <scope>NUCLEOTIDE SEQUENCE</scope>
    <source>
        <tissue evidence="4">Leaves</tissue>
    </source>
</reference>
<evidence type="ECO:0000259" key="3">
    <source>
        <dbReference type="Pfam" id="PF04195"/>
    </source>
</evidence>
<dbReference type="Proteomes" id="UP000215914">
    <property type="component" value="Unassembled WGS sequence"/>
</dbReference>
<feature type="compositionally biased region" description="Basic and acidic residues" evidence="2">
    <location>
        <begin position="521"/>
        <end position="544"/>
    </location>
</feature>
<evidence type="ECO:0000256" key="1">
    <source>
        <dbReference type="SAM" id="Coils"/>
    </source>
</evidence>
<feature type="compositionally biased region" description="Low complexity" evidence="2">
    <location>
        <begin position="391"/>
        <end position="400"/>
    </location>
</feature>